<dbReference type="Pfam" id="PF00072">
    <property type="entry name" value="Response_reg"/>
    <property type="match status" value="1"/>
</dbReference>
<dbReference type="Gene3D" id="3.40.50.2300">
    <property type="match status" value="1"/>
</dbReference>
<evidence type="ECO:0000259" key="2">
    <source>
        <dbReference type="PROSITE" id="PS50110"/>
    </source>
</evidence>
<dbReference type="OrthoDB" id="9115at2"/>
<dbReference type="InterPro" id="IPR050469">
    <property type="entry name" value="Diguanylate_Cyclase"/>
</dbReference>
<dbReference type="InterPro" id="IPR001789">
    <property type="entry name" value="Sig_transdc_resp-reg_receiver"/>
</dbReference>
<dbReference type="GO" id="GO:0005886">
    <property type="term" value="C:plasma membrane"/>
    <property type="evidence" value="ECO:0007669"/>
    <property type="project" value="TreeGrafter"/>
</dbReference>
<evidence type="ECO:0000313" key="4">
    <source>
        <dbReference type="EMBL" id="RUS94333.1"/>
    </source>
</evidence>
<dbReference type="InterPro" id="IPR000160">
    <property type="entry name" value="GGDEF_dom"/>
</dbReference>
<dbReference type="FunFam" id="3.30.70.270:FF:000001">
    <property type="entry name" value="Diguanylate cyclase domain protein"/>
    <property type="match status" value="1"/>
</dbReference>
<evidence type="ECO:0000313" key="5">
    <source>
        <dbReference type="Proteomes" id="UP000276103"/>
    </source>
</evidence>
<dbReference type="AlphaFoldDB" id="A0A433UKE1"/>
<dbReference type="SUPFAM" id="SSF52172">
    <property type="entry name" value="CheY-like"/>
    <property type="match status" value="1"/>
</dbReference>
<dbReference type="CDD" id="cd19920">
    <property type="entry name" value="REC_PA4781-like"/>
    <property type="match status" value="1"/>
</dbReference>
<dbReference type="RefSeq" id="WP_127055710.1">
    <property type="nucleotide sequence ID" value="NZ_RSCM01000014.1"/>
</dbReference>
<comment type="caution">
    <text evidence="4">The sequence shown here is derived from an EMBL/GenBank/DDBJ whole genome shotgun (WGS) entry which is preliminary data.</text>
</comment>
<dbReference type="GO" id="GO:0043709">
    <property type="term" value="P:cell adhesion involved in single-species biofilm formation"/>
    <property type="evidence" value="ECO:0007669"/>
    <property type="project" value="TreeGrafter"/>
</dbReference>
<dbReference type="SMART" id="SM00267">
    <property type="entry name" value="GGDEF"/>
    <property type="match status" value="1"/>
</dbReference>
<gene>
    <name evidence="4" type="ORF">DSM107003_38660</name>
</gene>
<dbReference type="SMART" id="SM00448">
    <property type="entry name" value="REC"/>
    <property type="match status" value="1"/>
</dbReference>
<dbReference type="PANTHER" id="PTHR45138:SF9">
    <property type="entry name" value="DIGUANYLATE CYCLASE DGCM-RELATED"/>
    <property type="match status" value="1"/>
</dbReference>
<feature type="domain" description="Response regulatory" evidence="2">
    <location>
        <begin position="14"/>
        <end position="130"/>
    </location>
</feature>
<dbReference type="InterPro" id="IPR029787">
    <property type="entry name" value="Nucleotide_cyclase"/>
</dbReference>
<dbReference type="NCBIfam" id="TIGR00254">
    <property type="entry name" value="GGDEF"/>
    <property type="match status" value="1"/>
</dbReference>
<evidence type="ECO:0000259" key="3">
    <source>
        <dbReference type="PROSITE" id="PS50887"/>
    </source>
</evidence>
<dbReference type="Gene3D" id="3.30.70.270">
    <property type="match status" value="1"/>
</dbReference>
<sequence length="339" mass="38753">MPLSKYYNYNNFGLILIVDDNPDNLRLLSKILESKGLKVKKTVSGKIAIQAAKIEPPDLILLDINMPDINGYEVCRQLKAQEETAHIPIIFISALDQTIDKVKAFEIGGVDYITKPFQELEVFARVKNQLIIYQQHQRLIEQNYQLQEEIKIRRRMEDALLAANEQLQLFALLDGLTGVANRRKFDDYLNIEWQRLARENLPLSLLLCDVDFFKNYNDTYGHLKGDYCLQQIAKTLKLSIKRPADLLARYGGEEFVIILSNTDFQGAVYLAEQIRQEVYNLKITHAKSRVDNFVTLSVGVATILPNLQITPNNLIEIVDKALYAAKAQGRNRIVAENLT</sequence>
<dbReference type="InterPro" id="IPR043128">
    <property type="entry name" value="Rev_trsase/Diguanyl_cyclase"/>
</dbReference>
<keyword evidence="1" id="KW-0597">Phosphoprotein</keyword>
<dbReference type="GO" id="GO:1902201">
    <property type="term" value="P:negative regulation of bacterial-type flagellum-dependent cell motility"/>
    <property type="evidence" value="ECO:0007669"/>
    <property type="project" value="TreeGrafter"/>
</dbReference>
<dbReference type="PROSITE" id="PS50887">
    <property type="entry name" value="GGDEF"/>
    <property type="match status" value="1"/>
</dbReference>
<feature type="domain" description="GGDEF" evidence="3">
    <location>
        <begin position="201"/>
        <end position="338"/>
    </location>
</feature>
<dbReference type="PANTHER" id="PTHR45138">
    <property type="entry name" value="REGULATORY COMPONENTS OF SENSORY TRANSDUCTION SYSTEM"/>
    <property type="match status" value="1"/>
</dbReference>
<dbReference type="PROSITE" id="PS50110">
    <property type="entry name" value="RESPONSE_REGULATORY"/>
    <property type="match status" value="1"/>
</dbReference>
<dbReference type="Proteomes" id="UP000276103">
    <property type="component" value="Unassembled WGS sequence"/>
</dbReference>
<evidence type="ECO:0000256" key="1">
    <source>
        <dbReference type="PROSITE-ProRule" id="PRU00169"/>
    </source>
</evidence>
<proteinExistence type="predicted"/>
<dbReference type="Pfam" id="PF00990">
    <property type="entry name" value="GGDEF"/>
    <property type="match status" value="1"/>
</dbReference>
<dbReference type="InterPro" id="IPR011006">
    <property type="entry name" value="CheY-like_superfamily"/>
</dbReference>
<reference evidence="4 5" key="1">
    <citation type="journal article" date="2019" name="Genome Biol. Evol.">
        <title>Day and night: Metabolic profiles and evolutionary relationships of six axenic non-marine cyanobacteria.</title>
        <authorList>
            <person name="Will S.E."/>
            <person name="Henke P."/>
            <person name="Boedeker C."/>
            <person name="Huang S."/>
            <person name="Brinkmann H."/>
            <person name="Rohde M."/>
            <person name="Jarek M."/>
            <person name="Friedl T."/>
            <person name="Seufert S."/>
            <person name="Schumacher M."/>
            <person name="Overmann J."/>
            <person name="Neumann-Schaal M."/>
            <person name="Petersen J."/>
        </authorList>
    </citation>
    <scope>NUCLEOTIDE SEQUENCE [LARGE SCALE GENOMIC DNA]</scope>
    <source>
        <strain evidence="4 5">SAG 1403-4b</strain>
    </source>
</reference>
<keyword evidence="5" id="KW-1185">Reference proteome</keyword>
<name>A0A433UKE1_ANAVA</name>
<dbReference type="SUPFAM" id="SSF55073">
    <property type="entry name" value="Nucleotide cyclase"/>
    <property type="match status" value="1"/>
</dbReference>
<organism evidence="4 5">
    <name type="scientific">Trichormus variabilis SAG 1403-4b</name>
    <dbReference type="NCBI Taxonomy" id="447716"/>
    <lineage>
        <taxon>Bacteria</taxon>
        <taxon>Bacillati</taxon>
        <taxon>Cyanobacteriota</taxon>
        <taxon>Cyanophyceae</taxon>
        <taxon>Nostocales</taxon>
        <taxon>Nostocaceae</taxon>
        <taxon>Trichormus</taxon>
    </lineage>
</organism>
<dbReference type="GO" id="GO:0000160">
    <property type="term" value="P:phosphorelay signal transduction system"/>
    <property type="evidence" value="ECO:0007669"/>
    <property type="project" value="InterPro"/>
</dbReference>
<dbReference type="CDD" id="cd01949">
    <property type="entry name" value="GGDEF"/>
    <property type="match status" value="1"/>
</dbReference>
<dbReference type="GO" id="GO:0052621">
    <property type="term" value="F:diguanylate cyclase activity"/>
    <property type="evidence" value="ECO:0007669"/>
    <property type="project" value="TreeGrafter"/>
</dbReference>
<protein>
    <submittedName>
        <fullName evidence="4">Diguanylate cyclase response regulator</fullName>
    </submittedName>
</protein>
<feature type="modified residue" description="4-aspartylphosphate" evidence="1">
    <location>
        <position position="63"/>
    </location>
</feature>
<dbReference type="EMBL" id="RSCM01000014">
    <property type="protein sequence ID" value="RUS94333.1"/>
    <property type="molecule type" value="Genomic_DNA"/>
</dbReference>
<accession>A0A433UKE1</accession>